<feature type="domain" description="HTH lysR-type" evidence="5">
    <location>
        <begin position="1"/>
        <end position="58"/>
    </location>
</feature>
<protein>
    <submittedName>
        <fullName evidence="6">Transcriptional regulator</fullName>
    </submittedName>
</protein>
<evidence type="ECO:0000256" key="3">
    <source>
        <dbReference type="ARBA" id="ARBA00023125"/>
    </source>
</evidence>
<dbReference type="InterPro" id="IPR005119">
    <property type="entry name" value="LysR_subst-bd"/>
</dbReference>
<accession>A0ABR5N118</accession>
<dbReference type="Gene3D" id="1.10.10.10">
    <property type="entry name" value="Winged helix-like DNA-binding domain superfamily/Winged helix DNA-binding domain"/>
    <property type="match status" value="1"/>
</dbReference>
<dbReference type="Gene3D" id="3.40.190.10">
    <property type="entry name" value="Periplasmic binding protein-like II"/>
    <property type="match status" value="2"/>
</dbReference>
<dbReference type="SUPFAM" id="SSF53850">
    <property type="entry name" value="Periplasmic binding protein-like II"/>
    <property type="match status" value="1"/>
</dbReference>
<evidence type="ECO:0000313" key="6">
    <source>
        <dbReference type="EMBL" id="KQL44208.1"/>
    </source>
</evidence>
<evidence type="ECO:0000259" key="5">
    <source>
        <dbReference type="PROSITE" id="PS50931"/>
    </source>
</evidence>
<keyword evidence="2" id="KW-0805">Transcription regulation</keyword>
<proteinExistence type="inferred from homology"/>
<dbReference type="Pfam" id="PF03466">
    <property type="entry name" value="LysR_substrate"/>
    <property type="match status" value="1"/>
</dbReference>
<comment type="similarity">
    <text evidence="1">Belongs to the LysR transcriptional regulatory family.</text>
</comment>
<comment type="caution">
    <text evidence="6">The sequence shown here is derived from an EMBL/GenBank/DDBJ whole genome shotgun (WGS) entry which is preliminary data.</text>
</comment>
<reference evidence="6 7" key="1">
    <citation type="submission" date="2015-09" db="EMBL/GenBank/DDBJ databases">
        <title>Genome sequencing project for genomic taxonomy and phylogenomics of Bacillus-like bacteria.</title>
        <authorList>
            <person name="Liu B."/>
            <person name="Wang J."/>
            <person name="Zhu Y."/>
            <person name="Liu G."/>
            <person name="Chen Q."/>
            <person name="Chen Z."/>
            <person name="Lan J."/>
            <person name="Che J."/>
            <person name="Ge C."/>
            <person name="Shi H."/>
            <person name="Pan Z."/>
            <person name="Liu X."/>
        </authorList>
    </citation>
    <scope>NUCLEOTIDE SEQUENCE [LARGE SCALE GENOMIC DNA]</scope>
    <source>
        <strain evidence="6 7">DSM 8552</strain>
    </source>
</reference>
<evidence type="ECO:0000313" key="7">
    <source>
        <dbReference type="Proteomes" id="UP000051063"/>
    </source>
</evidence>
<dbReference type="InterPro" id="IPR036388">
    <property type="entry name" value="WH-like_DNA-bd_sf"/>
</dbReference>
<dbReference type="PANTHER" id="PTHR30126">
    <property type="entry name" value="HTH-TYPE TRANSCRIPTIONAL REGULATOR"/>
    <property type="match status" value="1"/>
</dbReference>
<dbReference type="InterPro" id="IPR036390">
    <property type="entry name" value="WH_DNA-bd_sf"/>
</dbReference>
<dbReference type="PRINTS" id="PR00039">
    <property type="entry name" value="HTHLYSR"/>
</dbReference>
<dbReference type="EMBL" id="LJJB01000013">
    <property type="protein sequence ID" value="KQL44208.1"/>
    <property type="molecule type" value="Genomic_DNA"/>
</dbReference>
<dbReference type="PANTHER" id="PTHR30126:SF100">
    <property type="entry name" value="LYSR-FAMILY TRANSCRIPTIONAL REGULATOR"/>
    <property type="match status" value="1"/>
</dbReference>
<sequence>MELRTLKTFQVVADQLNLTKAAELLGYTQPTITLQIQTLEKEIGHPLINRVGKKTFLTPAGKMMKEHVDKLFAVVSQMDKAIKLLDGPYGTLVVAAPEYYWTHYLSQLIRSYVHHHPQVKLKLVSCNSADAVNMITCNEADIGIIAGQSGKQEIESTLLEKEELLVVTSREIFEKHDRDYIMENYPFIYKESYNLDGLHSQSITELNYHPAAAIESSSEEAIKIAALNHTGVALISANLIKEELESGELVRLHQLEQRLDTQLIFLKDRSDEMTIRSFAELVIQGWPEAGVRQI</sequence>
<keyword evidence="4" id="KW-0804">Transcription</keyword>
<dbReference type="SUPFAM" id="SSF46785">
    <property type="entry name" value="Winged helix' DNA-binding domain"/>
    <property type="match status" value="1"/>
</dbReference>
<gene>
    <name evidence="6" type="ORF">AN963_22550</name>
</gene>
<dbReference type="PROSITE" id="PS50931">
    <property type="entry name" value="HTH_LYSR"/>
    <property type="match status" value="1"/>
</dbReference>
<keyword evidence="3" id="KW-0238">DNA-binding</keyword>
<organism evidence="6 7">
    <name type="scientific">Brevibacillus choshinensis</name>
    <dbReference type="NCBI Taxonomy" id="54911"/>
    <lineage>
        <taxon>Bacteria</taxon>
        <taxon>Bacillati</taxon>
        <taxon>Bacillota</taxon>
        <taxon>Bacilli</taxon>
        <taxon>Bacillales</taxon>
        <taxon>Paenibacillaceae</taxon>
        <taxon>Brevibacillus</taxon>
    </lineage>
</organism>
<dbReference type="Proteomes" id="UP000051063">
    <property type="component" value="Unassembled WGS sequence"/>
</dbReference>
<evidence type="ECO:0000256" key="1">
    <source>
        <dbReference type="ARBA" id="ARBA00009437"/>
    </source>
</evidence>
<name>A0ABR5N118_BRECH</name>
<dbReference type="InterPro" id="IPR000847">
    <property type="entry name" value="LysR_HTH_N"/>
</dbReference>
<evidence type="ECO:0000256" key="4">
    <source>
        <dbReference type="ARBA" id="ARBA00023163"/>
    </source>
</evidence>
<dbReference type="CDD" id="cd05466">
    <property type="entry name" value="PBP2_LTTR_substrate"/>
    <property type="match status" value="1"/>
</dbReference>
<evidence type="ECO:0000256" key="2">
    <source>
        <dbReference type="ARBA" id="ARBA00023015"/>
    </source>
</evidence>
<dbReference type="RefSeq" id="WP_055746793.1">
    <property type="nucleotide sequence ID" value="NZ_JARTHT010000002.1"/>
</dbReference>
<keyword evidence="7" id="KW-1185">Reference proteome</keyword>
<dbReference type="Pfam" id="PF00126">
    <property type="entry name" value="HTH_1"/>
    <property type="match status" value="1"/>
</dbReference>